<dbReference type="GO" id="GO:0008168">
    <property type="term" value="F:methyltransferase activity"/>
    <property type="evidence" value="ECO:0007669"/>
    <property type="project" value="UniProtKB-KW"/>
</dbReference>
<keyword evidence="2" id="KW-1133">Transmembrane helix</keyword>
<dbReference type="PANTHER" id="PTHR33739:SF5">
    <property type="entry name" value="MEDIATOR OF RNA POLYMERASE II TRANSCRIPTION SUBUNIT 33A"/>
    <property type="match status" value="1"/>
</dbReference>
<keyword evidence="3" id="KW-0489">Methyltransferase</keyword>
<feature type="transmembrane region" description="Helical" evidence="2">
    <location>
        <begin position="1222"/>
        <end position="1240"/>
    </location>
</feature>
<dbReference type="InterPro" id="IPR039638">
    <property type="entry name" value="MED33A/B"/>
</dbReference>
<feature type="transmembrane region" description="Helical" evidence="2">
    <location>
        <begin position="1158"/>
        <end position="1183"/>
    </location>
</feature>
<evidence type="ECO:0000256" key="1">
    <source>
        <dbReference type="SAM" id="MobiDB-lite"/>
    </source>
</evidence>
<keyword evidence="2" id="KW-0472">Membrane</keyword>
<protein>
    <submittedName>
        <fullName evidence="3">Serine hydroxymethyltransferase</fullName>
    </submittedName>
</protein>
<feature type="compositionally biased region" description="Low complexity" evidence="1">
    <location>
        <begin position="845"/>
        <end position="863"/>
    </location>
</feature>
<accession>A0A1D1YIF1</accession>
<sequence length="1342" mass="145399">MMVAAAAAAPVSSPPPGAGSPAGLSASAAALWEGLLEFTRGAAEKGTDAAAWAAHVASALHGAGVALPSPDLARVLVSHICWSAHHIPAAWKYLERALAARLVPPVLVLAHLSVRVMPFRRSRPSAYRLYMELLKGYVFTFFPEVNGPSWKQIMMSMDALLHLSETFGIQACEPGTLVVEFVICILWQLVDAALDDEGLQELTPEKKSMWVNRPQDMDVDVEENFDDKRTEFSEKLWKANTITSIELVGQLLQHKVISMLLCLARQNMPLHWRNFLRRLQLLATNSLALRNSALSPDTFLQLPLDNCRNFGQTCKPSQYREFCTVTSGPLSSPGDLCHGASHSSIWIPLDIYLEDAIDGSVAATSAMEILSGIVKSLQAVNRTTWHDAFLALWVAALRLVQRERDPIEGPVPHVDTRLCMLLSITTLSVADIIEEETNIAEENESGISNSWKEKLTTGERRRALISSLQILGDYEALLAPPQSVISVANQAAAKAMLFVSGLTVASGYFESITLNEKAIICTGNMRHLIVEACIARNLLDTSTYFWPGYVNGRINQLPHTMPGQVPGWSALMKGVPLTSSMMNVLVNTPASSLGELEKIFEIAAHGSDDDRISAATILCGASLIRGWNIQEYTVRFVVKLLSPPIPVDYSGSGSHLISHAPVLNVILTGTSSVDCVQVFSFHGLVPELAGALMSICEVFGSCIPSILCTLPSGEEVSAHAVFSNAFILLLRLWKFNHPPLEYCIRGDGAPVGSQLTPEYLLLLRNSQVVSSCKKQNSRKQLLPNATDLNPIFVDSFPKLKVWYRQHQACLASTLSGLVPGTPVHQNVDSFLSMMFRKLSRGGNQSVGPGTSGSSLSSSSNPGSEDTSLRPKLPAWDIMEAVPFVVDAALTACSHGILSPRELATGLKDLVDFLPASLATIVSYFSAEVTRGVWNPASMNGSDWPSPSANLSTVEEHIKKIVAATGVDVPSLVTAGSSQATLPFPLAAFVSLTITYKLDRASERFLNLAGPALESLAASCPWPSMAIVAALWTQKVKRWTDFLTFSASRTVFQHNNDAVVQLLWSCFTATLGLSGSPVYSNGGVGSFLGHGYGSHFSGGLSPVAPGILYLRVYRCIQDSMLLTEAILSLIMRSVKEVAGNGLPKEKLDKLKKTKYKMQYGQVSLISAMTQVKVAASLGATFVWLSGGSGLVQSLFGEILPSWFLSVHDSEQGGMSGMVPMFEGYALAYFAVLCGMFAWGINSTPISKRRPKIIGAHLEFLASALDGKISFGCDWSTWRAYVLGFLGLMVECAPCWIVEVKLDVLKRLSTGLRQWNEEELAFVLLERGGITAMGAAAELILSRQ</sequence>
<proteinExistence type="predicted"/>
<dbReference type="GO" id="GO:0032259">
    <property type="term" value="P:methylation"/>
    <property type="evidence" value="ECO:0007669"/>
    <property type="project" value="UniProtKB-KW"/>
</dbReference>
<dbReference type="GO" id="GO:0016592">
    <property type="term" value="C:mediator complex"/>
    <property type="evidence" value="ECO:0007669"/>
    <property type="project" value="InterPro"/>
</dbReference>
<keyword evidence="2" id="KW-0812">Transmembrane</keyword>
<keyword evidence="3" id="KW-0808">Transferase</keyword>
<dbReference type="EMBL" id="GDJX01013517">
    <property type="protein sequence ID" value="JAT54419.1"/>
    <property type="molecule type" value="Transcribed_RNA"/>
</dbReference>
<evidence type="ECO:0000313" key="3">
    <source>
        <dbReference type="EMBL" id="JAT54419.1"/>
    </source>
</evidence>
<feature type="region of interest" description="Disordered" evidence="1">
    <location>
        <begin position="841"/>
        <end position="868"/>
    </location>
</feature>
<gene>
    <name evidence="3" type="primary">glyA_17</name>
    <name evidence="3" type="ORF">g.78580</name>
</gene>
<dbReference type="GO" id="GO:2000762">
    <property type="term" value="P:regulation of phenylpropanoid metabolic process"/>
    <property type="evidence" value="ECO:0007669"/>
    <property type="project" value="InterPro"/>
</dbReference>
<organism evidence="3">
    <name type="scientific">Anthurium amnicola</name>
    <dbReference type="NCBI Taxonomy" id="1678845"/>
    <lineage>
        <taxon>Eukaryota</taxon>
        <taxon>Viridiplantae</taxon>
        <taxon>Streptophyta</taxon>
        <taxon>Embryophyta</taxon>
        <taxon>Tracheophyta</taxon>
        <taxon>Spermatophyta</taxon>
        <taxon>Magnoliopsida</taxon>
        <taxon>Liliopsida</taxon>
        <taxon>Araceae</taxon>
        <taxon>Pothoideae</taxon>
        <taxon>Potheae</taxon>
        <taxon>Anthurium</taxon>
    </lineage>
</organism>
<name>A0A1D1YIF1_9ARAE</name>
<evidence type="ECO:0000256" key="2">
    <source>
        <dbReference type="SAM" id="Phobius"/>
    </source>
</evidence>
<reference evidence="3" key="1">
    <citation type="submission" date="2015-07" db="EMBL/GenBank/DDBJ databases">
        <title>Transcriptome Assembly of Anthurium amnicola.</title>
        <authorList>
            <person name="Suzuki J."/>
        </authorList>
    </citation>
    <scope>NUCLEOTIDE SEQUENCE</scope>
</reference>
<dbReference type="PANTHER" id="PTHR33739">
    <property type="entry name" value="OS07G0681500 PROTEIN"/>
    <property type="match status" value="1"/>
</dbReference>